<dbReference type="STRING" id="7244.B4LKA4"/>
<dbReference type="SMR" id="B4LKA4"/>
<comment type="subcellular location">
    <subcellularLocation>
        <location evidence="1">Secreted</location>
    </subcellularLocation>
</comment>
<keyword evidence="2" id="KW-0964">Secreted</keyword>
<dbReference type="EMBL" id="CH940648">
    <property type="protein sequence ID" value="EDW61695.1"/>
    <property type="molecule type" value="Genomic_DNA"/>
</dbReference>
<protein>
    <submittedName>
        <fullName evidence="5">Uncharacterized protein</fullName>
    </submittedName>
</protein>
<dbReference type="InterPro" id="IPR035940">
    <property type="entry name" value="CAP_sf"/>
</dbReference>
<evidence type="ECO:0000256" key="4">
    <source>
        <dbReference type="SAM" id="SignalP"/>
    </source>
</evidence>
<accession>B4LKA4</accession>
<dbReference type="OrthoDB" id="414826at2759"/>
<dbReference type="HOGENOM" id="CLU_035730_7_0_1"/>
<dbReference type="Gene3D" id="3.40.33.10">
    <property type="entry name" value="CAP"/>
    <property type="match status" value="1"/>
</dbReference>
<dbReference type="AlphaFoldDB" id="B4LKA4"/>
<proteinExistence type="predicted"/>
<evidence type="ECO:0000313" key="6">
    <source>
        <dbReference type="Proteomes" id="UP000008792"/>
    </source>
</evidence>
<gene>
    <name evidence="5" type="primary">Dvir\GJ20169</name>
    <name evidence="5" type="ORF">Dvir_GJ20169</name>
</gene>
<dbReference type="FunCoup" id="B4LKA4">
    <property type="interactions" value="14"/>
</dbReference>
<dbReference type="eggNOG" id="KOG3017">
    <property type="taxonomic scope" value="Eukaryota"/>
</dbReference>
<evidence type="ECO:0000256" key="1">
    <source>
        <dbReference type="ARBA" id="ARBA00004613"/>
    </source>
</evidence>
<evidence type="ECO:0000256" key="2">
    <source>
        <dbReference type="ARBA" id="ARBA00022525"/>
    </source>
</evidence>
<dbReference type="InParanoid" id="B4LKA4"/>
<feature type="chain" id="PRO_5002816286" evidence="4">
    <location>
        <begin position="21"/>
        <end position="337"/>
    </location>
</feature>
<dbReference type="OMA" id="ANTEKYH"/>
<evidence type="ECO:0000256" key="3">
    <source>
        <dbReference type="SAM" id="MobiDB-lite"/>
    </source>
</evidence>
<feature type="signal peptide" evidence="4">
    <location>
        <begin position="1"/>
        <end position="20"/>
    </location>
</feature>
<keyword evidence="6" id="KW-1185">Reference proteome</keyword>
<keyword evidence="4" id="KW-0732">Signal</keyword>
<evidence type="ECO:0000313" key="5">
    <source>
        <dbReference type="EMBL" id="EDW61695.1"/>
    </source>
</evidence>
<dbReference type="SUPFAM" id="SSF55797">
    <property type="entry name" value="PR-1-like"/>
    <property type="match status" value="1"/>
</dbReference>
<sequence>MKYNLLLPSMLLLMLDLAIGDDCDMQQYCPSDTIHVACLNKKTIGKECGALTHEIIPVNGALRQNLLQHVNMMRNMMASGLFNLKAAARMPVLSWDSYLENTTHMLTYHCSHSKLCSNSDTYNFVSTVLFSGTIKRSAKLSKEMTRVFLALWFNDLLGCTMNANHVIVPRIEGSCVGHYIPLIQDYGDRIGCAIRLSYDAKNKKTAQANLICNLSRANVNGMPHYEVDEVPGSRCTAGRDRIYQFLCSAEEVVDHNFVPPQPPPATAAPCQKVNYMEDEKTDPLEMLAAEKKLKELREKEYVEEKPKEPKNEEDQKEEGGAMEEVKESEKKEEAGEN</sequence>
<dbReference type="CDD" id="cd05380">
    <property type="entry name" value="CAP_euk"/>
    <property type="match status" value="1"/>
</dbReference>
<feature type="region of interest" description="Disordered" evidence="3">
    <location>
        <begin position="295"/>
        <end position="337"/>
    </location>
</feature>
<dbReference type="KEGG" id="dvi:6625971"/>
<dbReference type="Proteomes" id="UP000008792">
    <property type="component" value="Unassembled WGS sequence"/>
</dbReference>
<name>B4LKA4_DROVI</name>
<dbReference type="PhylomeDB" id="B4LKA4"/>
<organism evidence="5 6">
    <name type="scientific">Drosophila virilis</name>
    <name type="common">Fruit fly</name>
    <dbReference type="NCBI Taxonomy" id="7244"/>
    <lineage>
        <taxon>Eukaryota</taxon>
        <taxon>Metazoa</taxon>
        <taxon>Ecdysozoa</taxon>
        <taxon>Arthropoda</taxon>
        <taxon>Hexapoda</taxon>
        <taxon>Insecta</taxon>
        <taxon>Pterygota</taxon>
        <taxon>Neoptera</taxon>
        <taxon>Endopterygota</taxon>
        <taxon>Diptera</taxon>
        <taxon>Brachycera</taxon>
        <taxon>Muscomorpha</taxon>
        <taxon>Ephydroidea</taxon>
        <taxon>Drosophilidae</taxon>
        <taxon>Drosophila</taxon>
    </lineage>
</organism>
<reference evidence="5 6" key="1">
    <citation type="journal article" date="2007" name="Nature">
        <title>Evolution of genes and genomes on the Drosophila phylogeny.</title>
        <authorList>
            <consortium name="Drosophila 12 Genomes Consortium"/>
            <person name="Clark A.G."/>
            <person name="Eisen M.B."/>
            <person name="Smith D.R."/>
            <person name="Bergman C.M."/>
            <person name="Oliver B."/>
            <person name="Markow T.A."/>
            <person name="Kaufman T.C."/>
            <person name="Kellis M."/>
            <person name="Gelbart W."/>
            <person name="Iyer V.N."/>
            <person name="Pollard D.A."/>
            <person name="Sackton T.B."/>
            <person name="Larracuente A.M."/>
            <person name="Singh N.D."/>
            <person name="Abad J.P."/>
            <person name="Abt D.N."/>
            <person name="Adryan B."/>
            <person name="Aguade M."/>
            <person name="Akashi H."/>
            <person name="Anderson W.W."/>
            <person name="Aquadro C.F."/>
            <person name="Ardell D.H."/>
            <person name="Arguello R."/>
            <person name="Artieri C.G."/>
            <person name="Barbash D.A."/>
            <person name="Barker D."/>
            <person name="Barsanti P."/>
            <person name="Batterham P."/>
            <person name="Batzoglou S."/>
            <person name="Begun D."/>
            <person name="Bhutkar A."/>
            <person name="Blanco E."/>
            <person name="Bosak S.A."/>
            <person name="Bradley R.K."/>
            <person name="Brand A.D."/>
            <person name="Brent M.R."/>
            <person name="Brooks A.N."/>
            <person name="Brown R.H."/>
            <person name="Butlin R.K."/>
            <person name="Caggese C."/>
            <person name="Calvi B.R."/>
            <person name="Bernardo de Carvalho A."/>
            <person name="Caspi A."/>
            <person name="Castrezana S."/>
            <person name="Celniker S.E."/>
            <person name="Chang J.L."/>
            <person name="Chapple C."/>
            <person name="Chatterji S."/>
            <person name="Chinwalla A."/>
            <person name="Civetta A."/>
            <person name="Clifton S.W."/>
            <person name="Comeron J.M."/>
            <person name="Costello J.C."/>
            <person name="Coyne J.A."/>
            <person name="Daub J."/>
            <person name="David R.G."/>
            <person name="Delcher A.L."/>
            <person name="Delehaunty K."/>
            <person name="Do C.B."/>
            <person name="Ebling H."/>
            <person name="Edwards K."/>
            <person name="Eickbush T."/>
            <person name="Evans J.D."/>
            <person name="Filipski A."/>
            <person name="Findeiss S."/>
            <person name="Freyhult E."/>
            <person name="Fulton L."/>
            <person name="Fulton R."/>
            <person name="Garcia A.C."/>
            <person name="Gardiner A."/>
            <person name="Garfield D.A."/>
            <person name="Garvin B.E."/>
            <person name="Gibson G."/>
            <person name="Gilbert D."/>
            <person name="Gnerre S."/>
            <person name="Godfrey J."/>
            <person name="Good R."/>
            <person name="Gotea V."/>
            <person name="Gravely B."/>
            <person name="Greenberg A.J."/>
            <person name="Griffiths-Jones S."/>
            <person name="Gross S."/>
            <person name="Guigo R."/>
            <person name="Gustafson E.A."/>
            <person name="Haerty W."/>
            <person name="Hahn M.W."/>
            <person name="Halligan D.L."/>
            <person name="Halpern A.L."/>
            <person name="Halter G.M."/>
            <person name="Han M.V."/>
            <person name="Heger A."/>
            <person name="Hillier L."/>
            <person name="Hinrichs A.S."/>
            <person name="Holmes I."/>
            <person name="Hoskins R.A."/>
            <person name="Hubisz M.J."/>
            <person name="Hultmark D."/>
            <person name="Huntley M.A."/>
            <person name="Jaffe D.B."/>
            <person name="Jagadeeshan S."/>
            <person name="Jeck W.R."/>
            <person name="Johnson J."/>
            <person name="Jones C.D."/>
            <person name="Jordan W.C."/>
            <person name="Karpen G.H."/>
            <person name="Kataoka E."/>
            <person name="Keightley P.D."/>
            <person name="Kheradpour P."/>
            <person name="Kirkness E.F."/>
            <person name="Koerich L.B."/>
            <person name="Kristiansen K."/>
            <person name="Kudrna D."/>
            <person name="Kulathinal R.J."/>
            <person name="Kumar S."/>
            <person name="Kwok R."/>
            <person name="Lander E."/>
            <person name="Langley C.H."/>
            <person name="Lapoint R."/>
            <person name="Lazzaro B.P."/>
            <person name="Lee S.J."/>
            <person name="Levesque L."/>
            <person name="Li R."/>
            <person name="Lin C.F."/>
            <person name="Lin M.F."/>
            <person name="Lindblad-Toh K."/>
            <person name="Llopart A."/>
            <person name="Long M."/>
            <person name="Low L."/>
            <person name="Lozovsky E."/>
            <person name="Lu J."/>
            <person name="Luo M."/>
            <person name="Machado C.A."/>
            <person name="Makalowski W."/>
            <person name="Marzo M."/>
            <person name="Matsuda M."/>
            <person name="Matzkin L."/>
            <person name="McAllister B."/>
            <person name="McBride C.S."/>
            <person name="McKernan B."/>
            <person name="McKernan K."/>
            <person name="Mendez-Lago M."/>
            <person name="Minx P."/>
            <person name="Mollenhauer M.U."/>
            <person name="Montooth K."/>
            <person name="Mount S.M."/>
            <person name="Mu X."/>
            <person name="Myers E."/>
            <person name="Negre B."/>
            <person name="Newfeld S."/>
            <person name="Nielsen R."/>
            <person name="Noor M.A."/>
            <person name="O'Grady P."/>
            <person name="Pachter L."/>
            <person name="Papaceit M."/>
            <person name="Parisi M.J."/>
            <person name="Parisi M."/>
            <person name="Parts L."/>
            <person name="Pedersen J.S."/>
            <person name="Pesole G."/>
            <person name="Phillippy A.M."/>
            <person name="Ponting C.P."/>
            <person name="Pop M."/>
            <person name="Porcelli D."/>
            <person name="Powell J.R."/>
            <person name="Prohaska S."/>
            <person name="Pruitt K."/>
            <person name="Puig M."/>
            <person name="Quesneville H."/>
            <person name="Ram K.R."/>
            <person name="Rand D."/>
            <person name="Rasmussen M.D."/>
            <person name="Reed L.K."/>
            <person name="Reenan R."/>
            <person name="Reily A."/>
            <person name="Remington K.A."/>
            <person name="Rieger T.T."/>
            <person name="Ritchie M.G."/>
            <person name="Robin C."/>
            <person name="Rogers Y.H."/>
            <person name="Rohde C."/>
            <person name="Rozas J."/>
            <person name="Rubenfield M.J."/>
            <person name="Ruiz A."/>
            <person name="Russo S."/>
            <person name="Salzberg S.L."/>
            <person name="Sanchez-Gracia A."/>
            <person name="Saranga D.J."/>
            <person name="Sato H."/>
            <person name="Schaeffer S.W."/>
            <person name="Schatz M.C."/>
            <person name="Schlenke T."/>
            <person name="Schwartz R."/>
            <person name="Segarra C."/>
            <person name="Singh R.S."/>
            <person name="Sirot L."/>
            <person name="Sirota M."/>
            <person name="Sisneros N.B."/>
            <person name="Smith C.D."/>
            <person name="Smith T.F."/>
            <person name="Spieth J."/>
            <person name="Stage D.E."/>
            <person name="Stark A."/>
            <person name="Stephan W."/>
            <person name="Strausberg R.L."/>
            <person name="Strempel S."/>
            <person name="Sturgill D."/>
            <person name="Sutton G."/>
            <person name="Sutton G.G."/>
            <person name="Tao W."/>
            <person name="Teichmann S."/>
            <person name="Tobari Y.N."/>
            <person name="Tomimura Y."/>
            <person name="Tsolas J.M."/>
            <person name="Valente V.L."/>
            <person name="Venter E."/>
            <person name="Venter J.C."/>
            <person name="Vicario S."/>
            <person name="Vieira F.G."/>
            <person name="Vilella A.J."/>
            <person name="Villasante A."/>
            <person name="Walenz B."/>
            <person name="Wang J."/>
            <person name="Wasserman M."/>
            <person name="Watts T."/>
            <person name="Wilson D."/>
            <person name="Wilson R.K."/>
            <person name="Wing R.A."/>
            <person name="Wolfner M.F."/>
            <person name="Wong A."/>
            <person name="Wong G.K."/>
            <person name="Wu C.I."/>
            <person name="Wu G."/>
            <person name="Yamamoto D."/>
            <person name="Yang H.P."/>
            <person name="Yang S.P."/>
            <person name="Yorke J.A."/>
            <person name="Yoshida K."/>
            <person name="Zdobnov E."/>
            <person name="Zhang P."/>
            <person name="Zhang Y."/>
            <person name="Zimin A.V."/>
            <person name="Baldwin J."/>
            <person name="Abdouelleil A."/>
            <person name="Abdulkadir J."/>
            <person name="Abebe A."/>
            <person name="Abera B."/>
            <person name="Abreu J."/>
            <person name="Acer S.C."/>
            <person name="Aftuck L."/>
            <person name="Alexander A."/>
            <person name="An P."/>
            <person name="Anderson E."/>
            <person name="Anderson S."/>
            <person name="Arachi H."/>
            <person name="Azer M."/>
            <person name="Bachantsang P."/>
            <person name="Barry A."/>
            <person name="Bayul T."/>
            <person name="Berlin A."/>
            <person name="Bessette D."/>
            <person name="Bloom T."/>
            <person name="Blye J."/>
            <person name="Boguslavskiy L."/>
            <person name="Bonnet C."/>
            <person name="Boukhgalter B."/>
            <person name="Bourzgui I."/>
            <person name="Brown A."/>
            <person name="Cahill P."/>
            <person name="Channer S."/>
            <person name="Cheshatsang Y."/>
            <person name="Chuda L."/>
            <person name="Citroen M."/>
            <person name="Collymore A."/>
            <person name="Cooke P."/>
            <person name="Costello M."/>
            <person name="D'Aco K."/>
            <person name="Daza R."/>
            <person name="De Haan G."/>
            <person name="DeGray S."/>
            <person name="DeMaso C."/>
            <person name="Dhargay N."/>
            <person name="Dooley K."/>
            <person name="Dooley E."/>
            <person name="Doricent M."/>
            <person name="Dorje P."/>
            <person name="Dorjee K."/>
            <person name="Dupes A."/>
            <person name="Elong R."/>
            <person name="Falk J."/>
            <person name="Farina A."/>
            <person name="Faro S."/>
            <person name="Ferguson D."/>
            <person name="Fisher S."/>
            <person name="Foley C.D."/>
            <person name="Franke A."/>
            <person name="Friedrich D."/>
            <person name="Gadbois L."/>
            <person name="Gearin G."/>
            <person name="Gearin C.R."/>
            <person name="Giannoukos G."/>
            <person name="Goode T."/>
            <person name="Graham J."/>
            <person name="Grandbois E."/>
            <person name="Grewal S."/>
            <person name="Gyaltsen K."/>
            <person name="Hafez N."/>
            <person name="Hagos B."/>
            <person name="Hall J."/>
            <person name="Henson C."/>
            <person name="Hollinger A."/>
            <person name="Honan T."/>
            <person name="Huard M.D."/>
            <person name="Hughes L."/>
            <person name="Hurhula B."/>
            <person name="Husby M.E."/>
            <person name="Kamat A."/>
            <person name="Kanga B."/>
            <person name="Kashin S."/>
            <person name="Khazanovich D."/>
            <person name="Kisner P."/>
            <person name="Lance K."/>
            <person name="Lara M."/>
            <person name="Lee W."/>
            <person name="Lennon N."/>
            <person name="Letendre F."/>
            <person name="LeVine R."/>
            <person name="Lipovsky A."/>
            <person name="Liu X."/>
            <person name="Liu J."/>
            <person name="Liu S."/>
            <person name="Lokyitsang T."/>
            <person name="Lokyitsang Y."/>
            <person name="Lubonja R."/>
            <person name="Lui A."/>
            <person name="MacDonald P."/>
            <person name="Magnisalis V."/>
            <person name="Maru K."/>
            <person name="Matthews C."/>
            <person name="McCusker W."/>
            <person name="McDonough S."/>
            <person name="Mehta T."/>
            <person name="Meldrim J."/>
            <person name="Meneus L."/>
            <person name="Mihai O."/>
            <person name="Mihalev A."/>
            <person name="Mihova T."/>
            <person name="Mittelman R."/>
            <person name="Mlenga V."/>
            <person name="Montmayeur A."/>
            <person name="Mulrain L."/>
            <person name="Navidi A."/>
            <person name="Naylor J."/>
            <person name="Negash T."/>
            <person name="Nguyen T."/>
            <person name="Nguyen N."/>
            <person name="Nicol R."/>
            <person name="Norbu C."/>
            <person name="Norbu N."/>
            <person name="Novod N."/>
            <person name="O'Neill B."/>
            <person name="Osman S."/>
            <person name="Markiewicz E."/>
            <person name="Oyono O.L."/>
            <person name="Patti C."/>
            <person name="Phunkhang P."/>
            <person name="Pierre F."/>
            <person name="Priest M."/>
            <person name="Raghuraman S."/>
            <person name="Rege F."/>
            <person name="Reyes R."/>
            <person name="Rise C."/>
            <person name="Rogov P."/>
            <person name="Ross K."/>
            <person name="Ryan E."/>
            <person name="Settipalli S."/>
            <person name="Shea T."/>
            <person name="Sherpa N."/>
            <person name="Shi L."/>
            <person name="Shih D."/>
            <person name="Sparrow T."/>
            <person name="Spaulding J."/>
            <person name="Stalker J."/>
            <person name="Stange-Thomann N."/>
            <person name="Stavropoulos S."/>
            <person name="Stone C."/>
            <person name="Strader C."/>
            <person name="Tesfaye S."/>
            <person name="Thomson T."/>
            <person name="Thoulutsang Y."/>
            <person name="Thoulutsang D."/>
            <person name="Topham K."/>
            <person name="Topping I."/>
            <person name="Tsamla T."/>
            <person name="Vassiliev H."/>
            <person name="Vo A."/>
            <person name="Wangchuk T."/>
            <person name="Wangdi T."/>
            <person name="Weiand M."/>
            <person name="Wilkinson J."/>
            <person name="Wilson A."/>
            <person name="Yadav S."/>
            <person name="Young G."/>
            <person name="Yu Q."/>
            <person name="Zembek L."/>
            <person name="Zhong D."/>
            <person name="Zimmer A."/>
            <person name="Zwirko Z."/>
            <person name="Jaffe D.B."/>
            <person name="Alvarez P."/>
            <person name="Brockman W."/>
            <person name="Butler J."/>
            <person name="Chin C."/>
            <person name="Gnerre S."/>
            <person name="Grabherr M."/>
            <person name="Kleber M."/>
            <person name="Mauceli E."/>
            <person name="MacCallum I."/>
        </authorList>
    </citation>
    <scope>NUCLEOTIDE SEQUENCE [LARGE SCALE GENOMIC DNA]</scope>
    <source>
        <strain evidence="6">Tucson 15010-1051.87</strain>
    </source>
</reference>